<keyword evidence="9 14" id="KW-0067">ATP-binding</keyword>
<evidence type="ECO:0000256" key="9">
    <source>
        <dbReference type="ARBA" id="ARBA00022840"/>
    </source>
</evidence>
<keyword evidence="10 14" id="KW-0460">Magnesium</keyword>
<evidence type="ECO:0000256" key="7">
    <source>
        <dbReference type="ARBA" id="ARBA00022741"/>
    </source>
</evidence>
<organism evidence="16">
    <name type="scientific">Albugo laibachii Nc14</name>
    <dbReference type="NCBI Taxonomy" id="890382"/>
    <lineage>
        <taxon>Eukaryota</taxon>
        <taxon>Sar</taxon>
        <taxon>Stramenopiles</taxon>
        <taxon>Oomycota</taxon>
        <taxon>Peronosporomycetes</taxon>
        <taxon>Albuginales</taxon>
        <taxon>Albuginaceae</taxon>
        <taxon>Albugo</taxon>
    </lineage>
</organism>
<comment type="cofactor">
    <cofactor evidence="1 14">
        <name>Mg(2+)</name>
        <dbReference type="ChEBI" id="CHEBI:18420"/>
    </cofactor>
</comment>
<protein>
    <recommendedName>
        <fullName evidence="12 14">Adenosine kinase</fullName>
        <shortName evidence="14">AK</shortName>
        <ecNumber evidence="4 14">2.7.1.20</ecNumber>
    </recommendedName>
    <alternativeName>
        <fullName evidence="14">Adenosine 5'-phosphotransferase</fullName>
    </alternativeName>
</protein>
<evidence type="ECO:0000256" key="5">
    <source>
        <dbReference type="ARBA" id="ARBA00022679"/>
    </source>
</evidence>
<dbReference type="SUPFAM" id="SSF53613">
    <property type="entry name" value="Ribokinase-like"/>
    <property type="match status" value="1"/>
</dbReference>
<evidence type="ECO:0000259" key="15">
    <source>
        <dbReference type="Pfam" id="PF00294"/>
    </source>
</evidence>
<dbReference type="PANTHER" id="PTHR45769">
    <property type="entry name" value="ADENOSINE KINASE"/>
    <property type="match status" value="1"/>
</dbReference>
<feature type="active site" description="Proton acceptor" evidence="13">
    <location>
        <position position="302"/>
    </location>
</feature>
<dbReference type="HOGENOM" id="CLU_045832_0_0_1"/>
<dbReference type="UniPathway" id="UPA00588">
    <property type="reaction ID" value="UER00659"/>
</dbReference>
<dbReference type="CDD" id="cd01168">
    <property type="entry name" value="adenosine_kinase"/>
    <property type="match status" value="1"/>
</dbReference>
<evidence type="ECO:0000256" key="8">
    <source>
        <dbReference type="ARBA" id="ARBA00022777"/>
    </source>
</evidence>
<dbReference type="GO" id="GO:0004001">
    <property type="term" value="F:adenosine kinase activity"/>
    <property type="evidence" value="ECO:0007669"/>
    <property type="project" value="UniProtKB-UniRule"/>
</dbReference>
<dbReference type="GO" id="GO:0005634">
    <property type="term" value="C:nucleus"/>
    <property type="evidence" value="ECO:0007669"/>
    <property type="project" value="TreeGrafter"/>
</dbReference>
<evidence type="ECO:0000256" key="1">
    <source>
        <dbReference type="ARBA" id="ARBA00001946"/>
    </source>
</evidence>
<keyword evidence="8 14" id="KW-0418">Kinase</keyword>
<evidence type="ECO:0000256" key="6">
    <source>
        <dbReference type="ARBA" id="ARBA00022726"/>
    </source>
</evidence>
<dbReference type="GO" id="GO:0005829">
    <property type="term" value="C:cytosol"/>
    <property type="evidence" value="ECO:0007669"/>
    <property type="project" value="TreeGrafter"/>
</dbReference>
<proteinExistence type="inferred from homology"/>
<feature type="domain" description="Carbohydrate kinase PfkB" evidence="15">
    <location>
        <begin position="40"/>
        <end position="341"/>
    </location>
</feature>
<dbReference type="Gene3D" id="3.30.1110.10">
    <property type="match status" value="1"/>
</dbReference>
<dbReference type="InterPro" id="IPR011611">
    <property type="entry name" value="PfkB_dom"/>
</dbReference>
<dbReference type="PRINTS" id="PR00989">
    <property type="entry name" value="ADENOKINASE"/>
</dbReference>
<dbReference type="Gene3D" id="3.40.1190.20">
    <property type="match status" value="1"/>
</dbReference>
<dbReference type="EC" id="2.7.1.20" evidence="4 14"/>
<dbReference type="Pfam" id="PF00294">
    <property type="entry name" value="PfkB"/>
    <property type="match status" value="1"/>
</dbReference>
<evidence type="ECO:0000313" key="16">
    <source>
        <dbReference type="EMBL" id="CCA18669.1"/>
    </source>
</evidence>
<evidence type="ECO:0000256" key="13">
    <source>
        <dbReference type="PIRSR" id="PIRSR601805-1"/>
    </source>
</evidence>
<dbReference type="InterPro" id="IPR001805">
    <property type="entry name" value="Adenokinase"/>
</dbReference>
<reference evidence="16" key="1">
    <citation type="journal article" date="2011" name="PLoS Biol.">
        <title>Gene gain and loss during evolution of obligate parasitism in the white rust pathogen of Arabidopsis thaliana.</title>
        <authorList>
            <person name="Kemen E."/>
            <person name="Gardiner A."/>
            <person name="Schultz-Larsen T."/>
            <person name="Kemen A.C."/>
            <person name="Balmuth A.L."/>
            <person name="Robert-Seilaniantz A."/>
            <person name="Bailey K."/>
            <person name="Holub E."/>
            <person name="Studholme D.J."/>
            <person name="Maclean D."/>
            <person name="Jones J.D."/>
        </authorList>
    </citation>
    <scope>NUCLEOTIDE SEQUENCE</scope>
</reference>
<keyword evidence="7 14" id="KW-0547">Nucleotide-binding</keyword>
<name>F0WBY8_9STRA</name>
<keyword evidence="6 14" id="KW-0660">Purine salvage</keyword>
<dbReference type="PANTHER" id="PTHR45769:SF3">
    <property type="entry name" value="ADENOSINE KINASE"/>
    <property type="match status" value="1"/>
</dbReference>
<dbReference type="GO" id="GO:0006166">
    <property type="term" value="P:purine ribonucleoside salvage"/>
    <property type="evidence" value="ECO:0007669"/>
    <property type="project" value="UniProtKB-KW"/>
</dbReference>
<gene>
    <name evidence="16" type="primary">AlNc14C54G4175</name>
    <name evidence="16" type="ORF">ALNC14_048120</name>
</gene>
<dbReference type="InterPro" id="IPR029056">
    <property type="entry name" value="Ribokinase-like"/>
</dbReference>
<dbReference type="GO" id="GO:0006144">
    <property type="term" value="P:purine nucleobase metabolic process"/>
    <property type="evidence" value="ECO:0007669"/>
    <property type="project" value="TreeGrafter"/>
</dbReference>
<dbReference type="GO" id="GO:0005524">
    <property type="term" value="F:ATP binding"/>
    <property type="evidence" value="ECO:0007669"/>
    <property type="project" value="UniProtKB-UniRule"/>
</dbReference>
<comment type="similarity">
    <text evidence="3 14">Belongs to the carbohydrate kinase PfkB family.</text>
</comment>
<evidence type="ECO:0000256" key="14">
    <source>
        <dbReference type="RuleBase" id="RU368116"/>
    </source>
</evidence>
<comment type="pathway">
    <text evidence="2 14">Purine metabolism; AMP biosynthesis via salvage pathway; AMP from adenosine: step 1/1.</text>
</comment>
<dbReference type="FunFam" id="3.40.1190.20:FF:000076">
    <property type="entry name" value="Adenosine kinase"/>
    <property type="match status" value="1"/>
</dbReference>
<dbReference type="EMBL" id="FR824099">
    <property type="protein sequence ID" value="CCA18669.1"/>
    <property type="molecule type" value="Genomic_DNA"/>
</dbReference>
<keyword evidence="5 14" id="KW-0808">Transferase</keyword>
<dbReference type="AlphaFoldDB" id="F0WBY8"/>
<comment type="function">
    <text evidence="14">ATP dependent phosphorylation of adenosine and other related nucleoside analogs to monophosphate derivatives.</text>
</comment>
<sequence>MEEDYGHLTHSIVGLGNPLLDIIVQVDEEFLKKHALTPDDAILAEERHTDLFSELENRYKPTFIAGGSTLNTIRIVQWMLNDINPKATCFFGSIGKDKNGQKLKECVGNDGVRAHYLEHDNAATGICAVCIVGNQRCLIAKLSAANMFHHDHLMSDMSKSIIENGTYFYVSSFHLTVSPDSVLMLAQHAHEKNRVFMLGLAAPFIVELYMNAMLTVIPFADFVFGNDTEARAFGAAHGWGDNLIDIALKLASLPKNSGLRARTIVLTQGSDPTIVIHQGEIFLFEVPPIDPSEIVETNGAGDAFVGGFISRFVLARSIGDCVKAGHWAAQVVIRRSGCTFPEKCEYMDKEDESDVNIIR</sequence>
<reference evidence="16" key="2">
    <citation type="submission" date="2011-02" db="EMBL/GenBank/DDBJ databases">
        <authorList>
            <person name="MacLean D."/>
        </authorList>
    </citation>
    <scope>NUCLEOTIDE SEQUENCE</scope>
</reference>
<evidence type="ECO:0000256" key="11">
    <source>
        <dbReference type="ARBA" id="ARBA00051362"/>
    </source>
</evidence>
<evidence type="ECO:0000256" key="12">
    <source>
        <dbReference type="ARBA" id="ARBA00068771"/>
    </source>
</evidence>
<comment type="catalytic activity">
    <reaction evidence="11 14">
        <text>adenosine + ATP = AMP + ADP + H(+)</text>
        <dbReference type="Rhea" id="RHEA:20824"/>
        <dbReference type="ChEBI" id="CHEBI:15378"/>
        <dbReference type="ChEBI" id="CHEBI:16335"/>
        <dbReference type="ChEBI" id="CHEBI:30616"/>
        <dbReference type="ChEBI" id="CHEBI:456215"/>
        <dbReference type="ChEBI" id="CHEBI:456216"/>
        <dbReference type="EC" id="2.7.1.20"/>
    </reaction>
</comment>
<evidence type="ECO:0000256" key="10">
    <source>
        <dbReference type="ARBA" id="ARBA00022842"/>
    </source>
</evidence>
<evidence type="ECO:0000256" key="4">
    <source>
        <dbReference type="ARBA" id="ARBA00012119"/>
    </source>
</evidence>
<evidence type="ECO:0000256" key="3">
    <source>
        <dbReference type="ARBA" id="ARBA00010688"/>
    </source>
</evidence>
<dbReference type="GO" id="GO:0044209">
    <property type="term" value="P:AMP salvage"/>
    <property type="evidence" value="ECO:0007669"/>
    <property type="project" value="UniProtKB-UniRule"/>
</dbReference>
<accession>F0WBY8</accession>
<evidence type="ECO:0000256" key="2">
    <source>
        <dbReference type="ARBA" id="ARBA00004801"/>
    </source>
</evidence>